<dbReference type="SUPFAM" id="SSF56281">
    <property type="entry name" value="Metallo-hydrolase/oxidoreductase"/>
    <property type="match status" value="1"/>
</dbReference>
<organism evidence="2 3">
    <name type="scientific">Bosea lathyri</name>
    <dbReference type="NCBI Taxonomy" id="1036778"/>
    <lineage>
        <taxon>Bacteria</taxon>
        <taxon>Pseudomonadati</taxon>
        <taxon>Pseudomonadota</taxon>
        <taxon>Alphaproteobacteria</taxon>
        <taxon>Hyphomicrobiales</taxon>
        <taxon>Boseaceae</taxon>
        <taxon>Bosea</taxon>
    </lineage>
</organism>
<evidence type="ECO:0000313" key="3">
    <source>
        <dbReference type="Proteomes" id="UP000236743"/>
    </source>
</evidence>
<proteinExistence type="predicted"/>
<feature type="chain" id="PRO_5009289011" evidence="1">
    <location>
        <begin position="27"/>
        <end position="274"/>
    </location>
</feature>
<sequence length="274" mass="29659">MRVSKMLLPSALALFAAALLAVPSRAQSDEPGCRPEMAGLMLPIQRANLTHPVNLAKGEARLTFVGHATFLIETPGGIKAATDYNDYVRPPETPDIATMNKAHSTHNSRNPDPAIKQVLPGWDPTGAGAAKHEITLGDLRVRNVPTNIRSYSGSTDFDGNSMFVFEIGDLCIAHLGHLHHPLEPGHLRALGRVDVVLFPVDGSYTLDQEGMVEVLKSLQAKVMIPMHFFGGSSLNRFLARSQDLWPVERRATSTITIAKSALPARPTIIVLPGN</sequence>
<keyword evidence="3" id="KW-1185">Reference proteome</keyword>
<gene>
    <name evidence="2" type="ORF">SAMN04488115_10372</name>
</gene>
<dbReference type="PANTHER" id="PTHR39189:SF1">
    <property type="entry name" value="UPF0173 METAL-DEPENDENT HYDROLASE YTKL"/>
    <property type="match status" value="1"/>
</dbReference>
<keyword evidence="1" id="KW-0732">Signal</keyword>
<dbReference type="Gene3D" id="3.60.15.10">
    <property type="entry name" value="Ribonuclease Z/Hydroxyacylglutathione hydrolase-like"/>
    <property type="match status" value="1"/>
</dbReference>
<evidence type="ECO:0000256" key="1">
    <source>
        <dbReference type="SAM" id="SignalP"/>
    </source>
</evidence>
<accession>A0A1H5X2Q6</accession>
<dbReference type="RefSeq" id="WP_103871947.1">
    <property type="nucleotide sequence ID" value="NZ_FNUY01000003.1"/>
</dbReference>
<dbReference type="EMBL" id="FNUY01000003">
    <property type="protein sequence ID" value="SEG06179.1"/>
    <property type="molecule type" value="Genomic_DNA"/>
</dbReference>
<protein>
    <submittedName>
        <fullName evidence="2">L-ascorbate metabolism protein UlaG, beta-lactamase superfamily</fullName>
    </submittedName>
</protein>
<dbReference type="InterPro" id="IPR036866">
    <property type="entry name" value="RibonucZ/Hydroxyglut_hydro"/>
</dbReference>
<dbReference type="Pfam" id="PF13483">
    <property type="entry name" value="Lactamase_B_3"/>
    <property type="match status" value="1"/>
</dbReference>
<dbReference type="PANTHER" id="PTHR39189">
    <property type="entry name" value="UPF0173 METAL-DEPENDENT HYDROLASE YTKL"/>
    <property type="match status" value="1"/>
</dbReference>
<reference evidence="2 3" key="1">
    <citation type="submission" date="2016-10" db="EMBL/GenBank/DDBJ databases">
        <authorList>
            <person name="de Groot N.N."/>
        </authorList>
    </citation>
    <scope>NUCLEOTIDE SEQUENCE [LARGE SCALE GENOMIC DNA]</scope>
    <source>
        <strain evidence="2 3">DSM 26656</strain>
    </source>
</reference>
<dbReference type="Proteomes" id="UP000236743">
    <property type="component" value="Unassembled WGS sequence"/>
</dbReference>
<dbReference type="AlphaFoldDB" id="A0A1H5X2Q6"/>
<feature type="signal peptide" evidence="1">
    <location>
        <begin position="1"/>
        <end position="26"/>
    </location>
</feature>
<name>A0A1H5X2Q6_9HYPH</name>
<dbReference type="OrthoDB" id="7343000at2"/>
<evidence type="ECO:0000313" key="2">
    <source>
        <dbReference type="EMBL" id="SEG06179.1"/>
    </source>
</evidence>